<evidence type="ECO:0000256" key="5">
    <source>
        <dbReference type="ARBA" id="ARBA00022982"/>
    </source>
</evidence>
<name>A0A024P1D0_9BACI</name>
<evidence type="ECO:0000313" key="10">
    <source>
        <dbReference type="EMBL" id="CDQ22099.1"/>
    </source>
</evidence>
<keyword evidence="4" id="KW-0813">Transport</keyword>
<comment type="subunit">
    <text evidence="2">Heterodimer of an alpha and a beta subunit.</text>
</comment>
<dbReference type="SUPFAM" id="SSF52402">
    <property type="entry name" value="Adenine nucleotide alpha hydrolases-like"/>
    <property type="match status" value="1"/>
</dbReference>
<gene>
    <name evidence="10" type="primary">etfB_1</name>
    <name evidence="10" type="ORF">BN983_00299</name>
</gene>
<dbReference type="PANTHER" id="PTHR21294:SF8">
    <property type="entry name" value="ELECTRON TRANSFER FLAVOPROTEIN SUBUNIT BETA"/>
    <property type="match status" value="1"/>
</dbReference>
<evidence type="ECO:0000256" key="4">
    <source>
        <dbReference type="ARBA" id="ARBA00022448"/>
    </source>
</evidence>
<dbReference type="GO" id="GO:0005829">
    <property type="term" value="C:cytosol"/>
    <property type="evidence" value="ECO:0007669"/>
    <property type="project" value="TreeGrafter"/>
</dbReference>
<evidence type="ECO:0000259" key="9">
    <source>
        <dbReference type="SMART" id="SM00893"/>
    </source>
</evidence>
<dbReference type="GO" id="GO:0009055">
    <property type="term" value="F:electron transfer activity"/>
    <property type="evidence" value="ECO:0007669"/>
    <property type="project" value="InterPro"/>
</dbReference>
<reference evidence="11" key="1">
    <citation type="submission" date="2014-03" db="EMBL/GenBank/DDBJ databases">
        <authorList>
            <person name="Urmite Genomes U."/>
        </authorList>
    </citation>
    <scope>NUCLEOTIDE SEQUENCE [LARGE SCALE GENOMIC DNA]</scope>
    <source>
        <strain evidence="11">HD-03</strain>
    </source>
</reference>
<dbReference type="AlphaFoldDB" id="A0A024P1D0"/>
<keyword evidence="11" id="KW-1185">Reference proteome</keyword>
<organism evidence="10 11">
    <name type="scientific">Halobacillus karajensis</name>
    <dbReference type="NCBI Taxonomy" id="195088"/>
    <lineage>
        <taxon>Bacteria</taxon>
        <taxon>Bacillati</taxon>
        <taxon>Bacillota</taxon>
        <taxon>Bacilli</taxon>
        <taxon>Bacillales</taxon>
        <taxon>Bacillaceae</taxon>
        <taxon>Halobacillus</taxon>
    </lineage>
</organism>
<proteinExistence type="inferred from homology"/>
<feature type="domain" description="Electron transfer flavoprotein alpha/beta-subunit N-terminal" evidence="9">
    <location>
        <begin position="22"/>
        <end position="209"/>
    </location>
</feature>
<dbReference type="InterPro" id="IPR014729">
    <property type="entry name" value="Rossmann-like_a/b/a_fold"/>
</dbReference>
<dbReference type="InterPro" id="IPR012255">
    <property type="entry name" value="ETF_b"/>
</dbReference>
<comment type="caution">
    <text evidence="10">The sequence shown here is derived from an EMBL/GenBank/DDBJ whole genome shotgun (WGS) entry which is preliminary data.</text>
</comment>
<dbReference type="SMART" id="SM00893">
    <property type="entry name" value="ETF"/>
    <property type="match status" value="1"/>
</dbReference>
<comment type="function">
    <text evidence="6">The electron transfer flavoprotein serves as a specific electron acceptor for other dehydrogenases. It transfers the electrons to the main respiratory chain via ETF-ubiquinone oxidoreductase (ETF dehydrogenase).</text>
</comment>
<dbReference type="InterPro" id="IPR000049">
    <property type="entry name" value="ET-Flavoprotein_bsu_CS"/>
</dbReference>
<dbReference type="CDD" id="cd01714">
    <property type="entry name" value="ETF_beta"/>
    <property type="match status" value="1"/>
</dbReference>
<keyword evidence="5" id="KW-0249">Electron transport</keyword>
<protein>
    <recommendedName>
        <fullName evidence="3">Electron transfer flavoprotein subunit beta</fullName>
    </recommendedName>
    <alternativeName>
        <fullName evidence="7">Electron transfer flavoprotein small subunit</fullName>
    </alternativeName>
</protein>
<dbReference type="PANTHER" id="PTHR21294">
    <property type="entry name" value="ELECTRON TRANSFER FLAVOPROTEIN BETA-SUBUNIT"/>
    <property type="match status" value="1"/>
</dbReference>
<evidence type="ECO:0000256" key="3">
    <source>
        <dbReference type="ARBA" id="ARBA00016797"/>
    </source>
</evidence>
<evidence type="ECO:0000256" key="6">
    <source>
        <dbReference type="ARBA" id="ARBA00025649"/>
    </source>
</evidence>
<dbReference type="EMBL" id="CCDI010000001">
    <property type="protein sequence ID" value="CDQ22099.1"/>
    <property type="molecule type" value="Genomic_DNA"/>
</dbReference>
<evidence type="ECO:0000256" key="7">
    <source>
        <dbReference type="ARBA" id="ARBA00042002"/>
    </source>
</evidence>
<comment type="similarity">
    <text evidence="1">Belongs to the ETF beta-subunit/FixA family.</text>
</comment>
<dbReference type="Proteomes" id="UP000028868">
    <property type="component" value="Unassembled WGS sequence"/>
</dbReference>
<sequence length="255" mass="28230">MMNIVVILKQTMDLEEQVTIEGLKIDNENVELILNPYDEYAVEEAVKLKEEHGGGVTAITFGKPEAESALRTALAMGADKAILVEQERELDESSIAKILAAAIRDNEFDIILGGNMSVDNGASQVGPRVAEELDIPHISTLTKLDIDGENVRAERDSEGDVEIVESMLPILVTAQQGLNEPRYPSLPNIMKAKKKPLEKVDIEDLGLEEVVSKVRSTVVDLYQPPKKKKGRIFAGDLRQQVQKLVRLLHEEEKVV</sequence>
<dbReference type="Gene3D" id="3.40.50.620">
    <property type="entry name" value="HUPs"/>
    <property type="match status" value="1"/>
</dbReference>
<dbReference type="PIRSF" id="PIRSF000090">
    <property type="entry name" value="Beta-ETF"/>
    <property type="match status" value="1"/>
</dbReference>
<evidence type="ECO:0000256" key="1">
    <source>
        <dbReference type="ARBA" id="ARBA00007557"/>
    </source>
</evidence>
<evidence type="ECO:0000256" key="8">
    <source>
        <dbReference type="ARBA" id="ARBA00049933"/>
    </source>
</evidence>
<comment type="cofactor">
    <cofactor evidence="8">
        <name>AMP</name>
        <dbReference type="ChEBI" id="CHEBI:456215"/>
    </cofactor>
</comment>
<dbReference type="PROSITE" id="PS01065">
    <property type="entry name" value="ETF_BETA"/>
    <property type="match status" value="1"/>
</dbReference>
<dbReference type="InterPro" id="IPR033948">
    <property type="entry name" value="ETF_beta_N"/>
</dbReference>
<evidence type="ECO:0000256" key="2">
    <source>
        <dbReference type="ARBA" id="ARBA00011355"/>
    </source>
</evidence>
<dbReference type="Pfam" id="PF01012">
    <property type="entry name" value="ETF"/>
    <property type="match status" value="1"/>
</dbReference>
<dbReference type="InterPro" id="IPR014730">
    <property type="entry name" value="ETF_a/b_N"/>
</dbReference>
<reference evidence="10 11" key="2">
    <citation type="submission" date="2014-05" db="EMBL/GenBank/DDBJ databases">
        <title>Draft genome sequence of Halobacillus karajensis HK-03.</title>
        <authorList>
            <person name="Khelaifia S."/>
            <person name="Croce O."/>
            <person name="Lagier J.C."/>
            <person name="Raoult D."/>
        </authorList>
    </citation>
    <scope>NUCLEOTIDE SEQUENCE [LARGE SCALE GENOMIC DNA]</scope>
    <source>
        <strain evidence="10 11">HD-03</strain>
    </source>
</reference>
<accession>A0A024P1D0</accession>
<evidence type="ECO:0000313" key="11">
    <source>
        <dbReference type="Proteomes" id="UP000028868"/>
    </source>
</evidence>